<name>A0A225UWE2_9STRA</name>
<comment type="caution">
    <text evidence="1">The sequence shown here is derived from an EMBL/GenBank/DDBJ whole genome shotgun (WGS) entry which is preliminary data.</text>
</comment>
<feature type="non-terminal residue" evidence="1">
    <location>
        <position position="123"/>
    </location>
</feature>
<keyword evidence="2" id="KW-1185">Reference proteome</keyword>
<dbReference type="EMBL" id="NBNE01010840">
    <property type="protein sequence ID" value="OWY97108.1"/>
    <property type="molecule type" value="Genomic_DNA"/>
</dbReference>
<organism evidence="1 2">
    <name type="scientific">Phytophthora megakarya</name>
    <dbReference type="NCBI Taxonomy" id="4795"/>
    <lineage>
        <taxon>Eukaryota</taxon>
        <taxon>Sar</taxon>
        <taxon>Stramenopiles</taxon>
        <taxon>Oomycota</taxon>
        <taxon>Peronosporomycetes</taxon>
        <taxon>Peronosporales</taxon>
        <taxon>Peronosporaceae</taxon>
        <taxon>Phytophthora</taxon>
    </lineage>
</organism>
<evidence type="ECO:0000313" key="2">
    <source>
        <dbReference type="Proteomes" id="UP000198211"/>
    </source>
</evidence>
<reference evidence="2" key="1">
    <citation type="submission" date="2017-03" db="EMBL/GenBank/DDBJ databases">
        <title>Phytopthora megakarya and P. palmivora, two closely related causual agents of cacao black pod achieved similar genome size and gene model numbers by different mechanisms.</title>
        <authorList>
            <person name="Ali S."/>
            <person name="Shao J."/>
            <person name="Larry D.J."/>
            <person name="Kronmiller B."/>
            <person name="Shen D."/>
            <person name="Strem M.D."/>
            <person name="Melnick R.L."/>
            <person name="Guiltinan M.J."/>
            <person name="Tyler B.M."/>
            <person name="Meinhardt L.W."/>
            <person name="Bailey B.A."/>
        </authorList>
    </citation>
    <scope>NUCLEOTIDE SEQUENCE [LARGE SCALE GENOMIC DNA]</scope>
    <source>
        <strain evidence="2">zdho120</strain>
    </source>
</reference>
<dbReference type="AlphaFoldDB" id="A0A225UWE2"/>
<protein>
    <submittedName>
        <fullName evidence="1">Uncharacterized protein</fullName>
    </submittedName>
</protein>
<proteinExistence type="predicted"/>
<accession>A0A225UWE2</accession>
<dbReference type="Proteomes" id="UP000198211">
    <property type="component" value="Unassembled WGS sequence"/>
</dbReference>
<sequence>MPVLQNFTEVSAAEVAIDKTEGQSCHFWGGKFRRVPVDFSIPDCSVRHMWVLWVCGNRAKHIPPLRLLDGRDMPNRKMQKRLSQLRFLMAKLEKDAKSKNLLRLVLTIEEATTVFISCANTVE</sequence>
<evidence type="ECO:0000313" key="1">
    <source>
        <dbReference type="EMBL" id="OWY97108.1"/>
    </source>
</evidence>
<gene>
    <name evidence="1" type="ORF">PHMEG_00032447</name>
</gene>
<dbReference type="OrthoDB" id="123558at2759"/>